<dbReference type="InterPro" id="IPR011047">
    <property type="entry name" value="Quinoprotein_ADH-like_sf"/>
</dbReference>
<dbReference type="SMART" id="SM00256">
    <property type="entry name" value="FBOX"/>
    <property type="match status" value="1"/>
</dbReference>
<dbReference type="InterPro" id="IPR001680">
    <property type="entry name" value="WD40_rpt"/>
</dbReference>
<keyword evidence="4" id="KW-1185">Reference proteome</keyword>
<dbReference type="InterPro" id="IPR001810">
    <property type="entry name" value="F-box_dom"/>
</dbReference>
<dbReference type="SMART" id="SM00320">
    <property type="entry name" value="WD40"/>
    <property type="match status" value="2"/>
</dbReference>
<dbReference type="Gene3D" id="1.20.1280.50">
    <property type="match status" value="1"/>
</dbReference>
<dbReference type="Pfam" id="PF12937">
    <property type="entry name" value="F-box-like"/>
    <property type="match status" value="1"/>
</dbReference>
<evidence type="ECO:0000259" key="2">
    <source>
        <dbReference type="PROSITE" id="PS50181"/>
    </source>
</evidence>
<protein>
    <submittedName>
        <fullName evidence="3">F-box/WD40 repeat-containing protein</fullName>
    </submittedName>
</protein>
<evidence type="ECO:0000313" key="3">
    <source>
        <dbReference type="EMBL" id="MDP0589534.1"/>
    </source>
</evidence>
<evidence type="ECO:0000313" key="4">
    <source>
        <dbReference type="Proteomes" id="UP001178148"/>
    </source>
</evidence>
<dbReference type="CDD" id="cd09917">
    <property type="entry name" value="F-box_SF"/>
    <property type="match status" value="1"/>
</dbReference>
<dbReference type="Pfam" id="PF00400">
    <property type="entry name" value="WD40"/>
    <property type="match status" value="2"/>
</dbReference>
<dbReference type="InterPro" id="IPR036047">
    <property type="entry name" value="F-box-like_dom_sf"/>
</dbReference>
<dbReference type="Gene3D" id="2.130.10.10">
    <property type="entry name" value="YVTN repeat-like/Quinoprotein amine dehydrogenase"/>
    <property type="match status" value="1"/>
</dbReference>
<comment type="caution">
    <text evidence="3">The sequence shown here is derived from an EMBL/GenBank/DDBJ whole genome shotgun (WGS) entry which is preliminary data.</text>
</comment>
<feature type="domain" description="F-box" evidence="2">
    <location>
        <begin position="38"/>
        <end position="84"/>
    </location>
</feature>
<organism evidence="3 4">
    <name type="scientific">Candidatus Endonucleibacter bathymodioli</name>
    <dbReference type="NCBI Taxonomy" id="539814"/>
    <lineage>
        <taxon>Bacteria</taxon>
        <taxon>Pseudomonadati</taxon>
        <taxon>Pseudomonadota</taxon>
        <taxon>Gammaproteobacteria</taxon>
        <taxon>Oceanospirillales</taxon>
        <taxon>Endozoicomonadaceae</taxon>
        <taxon>Candidatus Endonucleibacter</taxon>
    </lineage>
</organism>
<dbReference type="PROSITE" id="PS50181">
    <property type="entry name" value="FBOX"/>
    <property type="match status" value="1"/>
</dbReference>
<gene>
    <name evidence="3" type="ORF">QS748_10235</name>
</gene>
<sequence length="404" mass="45960">MKITIMFVVLLTILLSARCILSFGSVEQREELEVADAGDVFSYLPDYICSNIFSHLNVWDLWRFSLTCRRINNLIDGDPIIAKSFFALSSPVEQDLFKKDVEALDDYGVRAWLTQFAGNKQMIEDLLNRSYGCKYFTELAFYKIRGLMRHCLKFELYQQAVIADDYAISKACFSKDGHYVLTVSYDDIVKIWGQNERGWWVEKCWGTKAIIADRAGFLPEFPGILRSYDTVTMISRDELDTYRTLGVGEDGTWEVDLTFANGVPGVFNLSGDRSHLVVVCKDREGYVKIYGDDESGAAIEKACVCVSEHKVRSVVFSPDGRQIMTVSNGLVKIFELRAAYPCSIKMDKVINEISPVNTHIYEHMIEDSNQDSVILSSMSVGGVLRNTFQRAKNKILDFFNYLFI</sequence>
<dbReference type="AlphaFoldDB" id="A0AA90NS32"/>
<dbReference type="EMBL" id="JASXSV010000016">
    <property type="protein sequence ID" value="MDP0589534.1"/>
    <property type="molecule type" value="Genomic_DNA"/>
</dbReference>
<dbReference type="PROSITE" id="PS50082">
    <property type="entry name" value="WD_REPEATS_2"/>
    <property type="match status" value="1"/>
</dbReference>
<accession>A0AA90NS32</accession>
<dbReference type="InterPro" id="IPR015943">
    <property type="entry name" value="WD40/YVTN_repeat-like_dom_sf"/>
</dbReference>
<proteinExistence type="predicted"/>
<dbReference type="Proteomes" id="UP001178148">
    <property type="component" value="Unassembled WGS sequence"/>
</dbReference>
<reference evidence="3 4" key="1">
    <citation type="journal article" date="2023" name="bioRxiv">
        <title>An intranuclear bacterial parasite of deep-sea mussels expresses apoptosis inhibitors acquired from its host.</title>
        <authorList>
            <person name="Gonzalez Porras M.A."/>
            <person name="Assie A."/>
            <person name="Tietjen M."/>
            <person name="Violette M."/>
            <person name="Kleiner M."/>
            <person name="Gruber-Vodicka H."/>
            <person name="Dubilier N."/>
            <person name="Leisch N."/>
        </authorList>
    </citation>
    <scope>NUCLEOTIDE SEQUENCE [LARGE SCALE GENOMIC DNA]</scope>
    <source>
        <strain evidence="3">IAP13</strain>
    </source>
</reference>
<evidence type="ECO:0000256" key="1">
    <source>
        <dbReference type="PROSITE-ProRule" id="PRU00221"/>
    </source>
</evidence>
<feature type="repeat" description="WD" evidence="1">
    <location>
        <begin position="161"/>
        <end position="192"/>
    </location>
</feature>
<dbReference type="SUPFAM" id="SSF50998">
    <property type="entry name" value="Quinoprotein alcohol dehydrogenase-like"/>
    <property type="match status" value="1"/>
</dbReference>
<dbReference type="SUPFAM" id="SSF81383">
    <property type="entry name" value="F-box domain"/>
    <property type="match status" value="1"/>
</dbReference>
<name>A0AA90NS32_9GAMM</name>
<keyword evidence="1" id="KW-0853">WD repeat</keyword>